<dbReference type="EMBL" id="GBRH01197354">
    <property type="protein sequence ID" value="JAE00542.1"/>
    <property type="molecule type" value="Transcribed_RNA"/>
</dbReference>
<sequence length="11" mass="1378">MYFSLQQADQF</sequence>
<organism evidence="1">
    <name type="scientific">Arundo donax</name>
    <name type="common">Giant reed</name>
    <name type="synonym">Donax arundinaceus</name>
    <dbReference type="NCBI Taxonomy" id="35708"/>
    <lineage>
        <taxon>Eukaryota</taxon>
        <taxon>Viridiplantae</taxon>
        <taxon>Streptophyta</taxon>
        <taxon>Embryophyta</taxon>
        <taxon>Tracheophyta</taxon>
        <taxon>Spermatophyta</taxon>
        <taxon>Magnoliopsida</taxon>
        <taxon>Liliopsida</taxon>
        <taxon>Poales</taxon>
        <taxon>Poaceae</taxon>
        <taxon>PACMAD clade</taxon>
        <taxon>Arundinoideae</taxon>
        <taxon>Arundineae</taxon>
        <taxon>Arundo</taxon>
    </lineage>
</organism>
<reference evidence="1" key="1">
    <citation type="submission" date="2014-09" db="EMBL/GenBank/DDBJ databases">
        <authorList>
            <person name="Magalhaes I.L.F."/>
            <person name="Oliveira U."/>
            <person name="Santos F.R."/>
            <person name="Vidigal T.H.D.A."/>
            <person name="Brescovit A.D."/>
            <person name="Santos A.J."/>
        </authorList>
    </citation>
    <scope>NUCLEOTIDE SEQUENCE</scope>
    <source>
        <tissue evidence="1">Shoot tissue taken approximately 20 cm above the soil surface</tissue>
    </source>
</reference>
<protein>
    <submittedName>
        <fullName evidence="1">Uncharacterized protein</fullName>
    </submittedName>
</protein>
<evidence type="ECO:0000313" key="1">
    <source>
        <dbReference type="EMBL" id="JAE00542.1"/>
    </source>
</evidence>
<name>A0A0A9EKC3_ARUDO</name>
<accession>A0A0A9EKC3</accession>
<reference evidence="1" key="2">
    <citation type="journal article" date="2015" name="Data Brief">
        <title>Shoot transcriptome of the giant reed, Arundo donax.</title>
        <authorList>
            <person name="Barrero R.A."/>
            <person name="Guerrero F.D."/>
            <person name="Moolhuijzen P."/>
            <person name="Goolsby J.A."/>
            <person name="Tidwell J."/>
            <person name="Bellgard S.E."/>
            <person name="Bellgard M.I."/>
        </authorList>
    </citation>
    <scope>NUCLEOTIDE SEQUENCE</scope>
    <source>
        <tissue evidence="1">Shoot tissue taken approximately 20 cm above the soil surface</tissue>
    </source>
</reference>
<proteinExistence type="predicted"/>